<keyword evidence="1" id="KW-0812">Transmembrane</keyword>
<keyword evidence="1" id="KW-0472">Membrane</keyword>
<feature type="transmembrane region" description="Helical" evidence="1">
    <location>
        <begin position="57"/>
        <end position="78"/>
    </location>
</feature>
<feature type="transmembrane region" description="Helical" evidence="1">
    <location>
        <begin position="27"/>
        <end position="45"/>
    </location>
</feature>
<dbReference type="Proteomes" id="UP000176568">
    <property type="component" value="Unassembled WGS sequence"/>
</dbReference>
<name>A0A1F4Y4R7_9BACT</name>
<evidence type="ECO:0000313" key="2">
    <source>
        <dbReference type="EMBL" id="OGC88874.1"/>
    </source>
</evidence>
<accession>A0A1F4Y4R7</accession>
<dbReference type="AlphaFoldDB" id="A0A1F4Y4R7"/>
<comment type="caution">
    <text evidence="2">The sequence shown here is derived from an EMBL/GenBank/DDBJ whole genome shotgun (WGS) entry which is preliminary data.</text>
</comment>
<gene>
    <name evidence="2" type="ORF">A2419_02495</name>
</gene>
<protein>
    <submittedName>
        <fullName evidence="2">Uncharacterized protein</fullName>
    </submittedName>
</protein>
<evidence type="ECO:0000256" key="1">
    <source>
        <dbReference type="SAM" id="Phobius"/>
    </source>
</evidence>
<proteinExistence type="predicted"/>
<evidence type="ECO:0000313" key="3">
    <source>
        <dbReference type="Proteomes" id="UP000176568"/>
    </source>
</evidence>
<sequence>MTVYQKINHFFDKLEDKVRGRLSHHPLVYSFIGGVGIVLFWKGVWETAEYYPSLHGVSSLLLGALIMLPTGLFVSFFIGDSIILSGIKHEKKIVEKTEAELRAETVDLKILIARLDSIEKKLDAQIH</sequence>
<dbReference type="STRING" id="1797247.A2419_02495"/>
<organism evidence="2 3">
    <name type="scientific">Candidatus Adlerbacteria bacterium RIFOXYC1_FULL_48_26</name>
    <dbReference type="NCBI Taxonomy" id="1797247"/>
    <lineage>
        <taxon>Bacteria</taxon>
        <taxon>Candidatus Adleribacteriota</taxon>
    </lineage>
</organism>
<keyword evidence="1" id="KW-1133">Transmembrane helix</keyword>
<reference evidence="2 3" key="1">
    <citation type="journal article" date="2016" name="Nat. Commun.">
        <title>Thousands of microbial genomes shed light on interconnected biogeochemical processes in an aquifer system.</title>
        <authorList>
            <person name="Anantharaman K."/>
            <person name="Brown C.T."/>
            <person name="Hug L.A."/>
            <person name="Sharon I."/>
            <person name="Castelle C.J."/>
            <person name="Probst A.J."/>
            <person name="Thomas B.C."/>
            <person name="Singh A."/>
            <person name="Wilkins M.J."/>
            <person name="Karaoz U."/>
            <person name="Brodie E.L."/>
            <person name="Williams K.H."/>
            <person name="Hubbard S.S."/>
            <person name="Banfield J.F."/>
        </authorList>
    </citation>
    <scope>NUCLEOTIDE SEQUENCE [LARGE SCALE GENOMIC DNA]</scope>
</reference>
<dbReference type="EMBL" id="MEXB01000002">
    <property type="protein sequence ID" value="OGC88874.1"/>
    <property type="molecule type" value="Genomic_DNA"/>
</dbReference>